<evidence type="ECO:0000313" key="2">
    <source>
        <dbReference type="Proteomes" id="UP001054945"/>
    </source>
</evidence>
<dbReference type="AlphaFoldDB" id="A0AAV4Y1A8"/>
<reference evidence="1 2" key="1">
    <citation type="submission" date="2021-06" db="EMBL/GenBank/DDBJ databases">
        <title>Caerostris extrusa draft genome.</title>
        <authorList>
            <person name="Kono N."/>
            <person name="Arakawa K."/>
        </authorList>
    </citation>
    <scope>NUCLEOTIDE SEQUENCE [LARGE SCALE GENOMIC DNA]</scope>
</reference>
<dbReference type="GO" id="GO:0016301">
    <property type="term" value="F:kinase activity"/>
    <property type="evidence" value="ECO:0007669"/>
    <property type="project" value="UniProtKB-KW"/>
</dbReference>
<dbReference type="Proteomes" id="UP001054945">
    <property type="component" value="Unassembled WGS sequence"/>
</dbReference>
<name>A0AAV4Y1A8_CAEEX</name>
<comment type="caution">
    <text evidence="1">The sequence shown here is derived from an EMBL/GenBank/DDBJ whole genome shotgun (WGS) entry which is preliminary data.</text>
</comment>
<accession>A0AAV4Y1A8</accession>
<keyword evidence="2" id="KW-1185">Reference proteome</keyword>
<keyword evidence="1" id="KW-0418">Kinase</keyword>
<evidence type="ECO:0000313" key="1">
    <source>
        <dbReference type="EMBL" id="GIY99765.1"/>
    </source>
</evidence>
<dbReference type="EMBL" id="BPLR01001083">
    <property type="protein sequence ID" value="GIY99765.1"/>
    <property type="molecule type" value="Genomic_DNA"/>
</dbReference>
<dbReference type="InterPro" id="IPR011009">
    <property type="entry name" value="Kinase-like_dom_sf"/>
</dbReference>
<sequence>MFDPERQSEIAVKIVTSENIAETELAMWPKLHHLTYDLGLPYIYRPPEACQTLGSDIVIDGRAYDMWGFGIMTLEIFTHFVLASNINDCNHWIKRSLPDALQCAAGDGFH</sequence>
<organism evidence="1 2">
    <name type="scientific">Caerostris extrusa</name>
    <name type="common">Bark spider</name>
    <name type="synonym">Caerostris bankana</name>
    <dbReference type="NCBI Taxonomy" id="172846"/>
    <lineage>
        <taxon>Eukaryota</taxon>
        <taxon>Metazoa</taxon>
        <taxon>Ecdysozoa</taxon>
        <taxon>Arthropoda</taxon>
        <taxon>Chelicerata</taxon>
        <taxon>Arachnida</taxon>
        <taxon>Araneae</taxon>
        <taxon>Araneomorphae</taxon>
        <taxon>Entelegynae</taxon>
        <taxon>Araneoidea</taxon>
        <taxon>Araneidae</taxon>
        <taxon>Caerostris</taxon>
    </lineage>
</organism>
<dbReference type="SUPFAM" id="SSF56112">
    <property type="entry name" value="Protein kinase-like (PK-like)"/>
    <property type="match status" value="1"/>
</dbReference>
<protein>
    <submittedName>
        <fullName evidence="1">Protein kinase domain-containing protein</fullName>
    </submittedName>
</protein>
<proteinExistence type="predicted"/>
<keyword evidence="1" id="KW-0808">Transferase</keyword>
<gene>
    <name evidence="1" type="primary">AVEN_85503_1</name>
    <name evidence="1" type="ORF">CEXT_508011</name>
</gene>